<proteinExistence type="predicted"/>
<protein>
    <submittedName>
        <fullName evidence="2">Uncharacterized protein</fullName>
    </submittedName>
</protein>
<sequence length="64" mass="7442">MRNFLKKSFLDFAEYLVSTYGAIVAILIFAGLAVTYWEEYAWGSTAIFVLFVFVALGFYHFRKK</sequence>
<accession>A0A0L7T956</accession>
<dbReference type="EMBL" id="JRXF01000002">
    <property type="protein sequence ID" value="KOC94970.1"/>
    <property type="molecule type" value="Genomic_DNA"/>
</dbReference>
<evidence type="ECO:0000256" key="1">
    <source>
        <dbReference type="SAM" id="Phobius"/>
    </source>
</evidence>
<keyword evidence="1" id="KW-0472">Membrane</keyword>
<evidence type="ECO:0000313" key="3">
    <source>
        <dbReference type="EMBL" id="KOC94970.1"/>
    </source>
</evidence>
<gene>
    <name evidence="2" type="ORF">NG42_03890</name>
    <name evidence="3" type="ORF">NG43_01825</name>
</gene>
<reference evidence="4 5" key="1">
    <citation type="journal article" date="2015" name="Int. J. Syst. Evol. Microbiol.">
        <title>Erwinia iniecta sp. nov., isolated from Russian wheat aphids (Diuraphis noxia).</title>
        <authorList>
            <person name="Campillo T."/>
            <person name="Luna E."/>
            <person name="Portier P."/>
            <person name="Fischer-Le Saux M."/>
            <person name="Lapitan N."/>
            <person name="Tisserat N.A."/>
            <person name="Leach J.E."/>
        </authorList>
    </citation>
    <scope>NUCLEOTIDE SEQUENCE [LARGE SCALE GENOMIC DNA]</scope>
    <source>
        <strain evidence="2 5">B120</strain>
        <strain evidence="3 4">B149</strain>
    </source>
</reference>
<keyword evidence="1" id="KW-0812">Transmembrane</keyword>
<dbReference type="PATRIC" id="fig|1560201.3.peg.839"/>
<comment type="caution">
    <text evidence="2">The sequence shown here is derived from an EMBL/GenBank/DDBJ whole genome shotgun (WGS) entry which is preliminary data.</text>
</comment>
<organism evidence="2 5">
    <name type="scientific">Winslowiella iniecta</name>
    <dbReference type="NCBI Taxonomy" id="1560201"/>
    <lineage>
        <taxon>Bacteria</taxon>
        <taxon>Pseudomonadati</taxon>
        <taxon>Pseudomonadota</taxon>
        <taxon>Gammaproteobacteria</taxon>
        <taxon>Enterobacterales</taxon>
        <taxon>Erwiniaceae</taxon>
        <taxon>Winslowiella</taxon>
    </lineage>
</organism>
<evidence type="ECO:0000313" key="2">
    <source>
        <dbReference type="EMBL" id="KOC91907.1"/>
    </source>
</evidence>
<dbReference type="EMBL" id="JRXE01000004">
    <property type="protein sequence ID" value="KOC91907.1"/>
    <property type="molecule type" value="Genomic_DNA"/>
</dbReference>
<keyword evidence="5" id="KW-1185">Reference proteome</keyword>
<evidence type="ECO:0000313" key="4">
    <source>
        <dbReference type="Proteomes" id="UP000036851"/>
    </source>
</evidence>
<keyword evidence="1" id="KW-1133">Transmembrane helix</keyword>
<feature type="transmembrane region" description="Helical" evidence="1">
    <location>
        <begin position="40"/>
        <end position="61"/>
    </location>
</feature>
<name>A0A0L7T956_9GAMM</name>
<dbReference type="Proteomes" id="UP000037088">
    <property type="component" value="Unassembled WGS sequence"/>
</dbReference>
<dbReference type="Proteomes" id="UP000036851">
    <property type="component" value="Unassembled WGS sequence"/>
</dbReference>
<evidence type="ECO:0000313" key="5">
    <source>
        <dbReference type="Proteomes" id="UP000037088"/>
    </source>
</evidence>
<dbReference type="AlphaFoldDB" id="A0A0L7T956"/>
<feature type="transmembrane region" description="Helical" evidence="1">
    <location>
        <begin position="12"/>
        <end position="34"/>
    </location>
</feature>